<protein>
    <submittedName>
        <fullName evidence="1">Uncharacterized protein</fullName>
    </submittedName>
</protein>
<dbReference type="Proteomes" id="UP001396334">
    <property type="component" value="Unassembled WGS sequence"/>
</dbReference>
<comment type="caution">
    <text evidence="1">The sequence shown here is derived from an EMBL/GenBank/DDBJ whole genome shotgun (WGS) entry which is preliminary data.</text>
</comment>
<keyword evidence="2" id="KW-1185">Reference proteome</keyword>
<proteinExistence type="predicted"/>
<gene>
    <name evidence="1" type="ORF">V6N11_022432</name>
</gene>
<evidence type="ECO:0000313" key="1">
    <source>
        <dbReference type="EMBL" id="KAK9037524.1"/>
    </source>
</evidence>
<reference evidence="1 2" key="1">
    <citation type="journal article" date="2024" name="G3 (Bethesda)">
        <title>Genome assembly of Hibiscus sabdariffa L. provides insights into metabolisms of medicinal natural products.</title>
        <authorList>
            <person name="Kim T."/>
        </authorList>
    </citation>
    <scope>NUCLEOTIDE SEQUENCE [LARGE SCALE GENOMIC DNA]</scope>
    <source>
        <strain evidence="1">TK-2024</strain>
        <tissue evidence="1">Old leaves</tissue>
    </source>
</reference>
<sequence>MTKFWQSKPATKTHIKQTCLILSLAMSVYYNNSKECRTGKVCGLINIKPERGEVNGNRWTGVRLVDDSSFMEPCCDLTMENTMRCDNFLVRDFKGKLLKHSTCTTCHNPPEEDENMVECKFRRALRELHEAGN</sequence>
<dbReference type="EMBL" id="JBBPBN010000005">
    <property type="protein sequence ID" value="KAK9037524.1"/>
    <property type="molecule type" value="Genomic_DNA"/>
</dbReference>
<accession>A0ABR2TJU4</accession>
<name>A0ABR2TJU4_9ROSI</name>
<evidence type="ECO:0000313" key="2">
    <source>
        <dbReference type="Proteomes" id="UP001396334"/>
    </source>
</evidence>
<organism evidence="1 2">
    <name type="scientific">Hibiscus sabdariffa</name>
    <name type="common">roselle</name>
    <dbReference type="NCBI Taxonomy" id="183260"/>
    <lineage>
        <taxon>Eukaryota</taxon>
        <taxon>Viridiplantae</taxon>
        <taxon>Streptophyta</taxon>
        <taxon>Embryophyta</taxon>
        <taxon>Tracheophyta</taxon>
        <taxon>Spermatophyta</taxon>
        <taxon>Magnoliopsida</taxon>
        <taxon>eudicotyledons</taxon>
        <taxon>Gunneridae</taxon>
        <taxon>Pentapetalae</taxon>
        <taxon>rosids</taxon>
        <taxon>malvids</taxon>
        <taxon>Malvales</taxon>
        <taxon>Malvaceae</taxon>
        <taxon>Malvoideae</taxon>
        <taxon>Hibiscus</taxon>
    </lineage>
</organism>